<gene>
    <name evidence="1" type="ORF">SDC9_188118</name>
</gene>
<reference evidence="1" key="1">
    <citation type="submission" date="2019-08" db="EMBL/GenBank/DDBJ databases">
        <authorList>
            <person name="Kucharzyk K."/>
            <person name="Murdoch R.W."/>
            <person name="Higgins S."/>
            <person name="Loffler F."/>
        </authorList>
    </citation>
    <scope>NUCLEOTIDE SEQUENCE</scope>
</reference>
<dbReference type="EMBL" id="VSSQ01097089">
    <property type="protein sequence ID" value="MPN40580.1"/>
    <property type="molecule type" value="Genomic_DNA"/>
</dbReference>
<proteinExistence type="predicted"/>
<evidence type="ECO:0008006" key="2">
    <source>
        <dbReference type="Google" id="ProtNLM"/>
    </source>
</evidence>
<sequence length="59" mass="6982">MKIEMNFKETAENFEDAAYSIGYAICRDNKIDSWQMAVKEADQNMYNAKKEYYSNKNNI</sequence>
<accession>A0A645HP16</accession>
<name>A0A645HP16_9ZZZZ</name>
<organism evidence="1">
    <name type="scientific">bioreactor metagenome</name>
    <dbReference type="NCBI Taxonomy" id="1076179"/>
    <lineage>
        <taxon>unclassified sequences</taxon>
        <taxon>metagenomes</taxon>
        <taxon>ecological metagenomes</taxon>
    </lineage>
</organism>
<comment type="caution">
    <text evidence="1">The sequence shown here is derived from an EMBL/GenBank/DDBJ whole genome shotgun (WGS) entry which is preliminary data.</text>
</comment>
<protein>
    <recommendedName>
        <fullName evidence="2">GGDEF domain-containing protein</fullName>
    </recommendedName>
</protein>
<evidence type="ECO:0000313" key="1">
    <source>
        <dbReference type="EMBL" id="MPN40580.1"/>
    </source>
</evidence>
<dbReference type="AlphaFoldDB" id="A0A645HP16"/>